<evidence type="ECO:0000256" key="5">
    <source>
        <dbReference type="SAM" id="MobiDB-lite"/>
    </source>
</evidence>
<keyword evidence="2" id="KW-0853">WD repeat</keyword>
<dbReference type="InterPro" id="IPR015943">
    <property type="entry name" value="WD40/YVTN_repeat-like_dom_sf"/>
</dbReference>
<dbReference type="Gene3D" id="2.130.10.10">
    <property type="entry name" value="YVTN repeat-like/Quinoprotein amine dehydrogenase"/>
    <property type="match status" value="1"/>
</dbReference>
<organism evidence="6 7">
    <name type="scientific">Neohortaea acidophila</name>
    <dbReference type="NCBI Taxonomy" id="245834"/>
    <lineage>
        <taxon>Eukaryota</taxon>
        <taxon>Fungi</taxon>
        <taxon>Dikarya</taxon>
        <taxon>Ascomycota</taxon>
        <taxon>Pezizomycotina</taxon>
        <taxon>Dothideomycetes</taxon>
        <taxon>Dothideomycetidae</taxon>
        <taxon>Mycosphaerellales</taxon>
        <taxon>Teratosphaeriaceae</taxon>
        <taxon>Neohortaea</taxon>
    </lineage>
</organism>
<feature type="region of interest" description="Disordered" evidence="5">
    <location>
        <begin position="298"/>
        <end position="317"/>
    </location>
</feature>
<evidence type="ECO:0000256" key="1">
    <source>
        <dbReference type="ARBA" id="ARBA00004148"/>
    </source>
</evidence>
<comment type="similarity">
    <text evidence="4">Belongs to the WD repeat PROPPIN family.</text>
</comment>
<reference evidence="6" key="1">
    <citation type="journal article" date="2020" name="Stud. Mycol.">
        <title>101 Dothideomycetes genomes: a test case for predicting lifestyles and emergence of pathogens.</title>
        <authorList>
            <person name="Haridas S."/>
            <person name="Albert R."/>
            <person name="Binder M."/>
            <person name="Bloem J."/>
            <person name="Labutti K."/>
            <person name="Salamov A."/>
            <person name="Andreopoulos B."/>
            <person name="Baker S."/>
            <person name="Barry K."/>
            <person name="Bills G."/>
            <person name="Bluhm B."/>
            <person name="Cannon C."/>
            <person name="Castanera R."/>
            <person name="Culley D."/>
            <person name="Daum C."/>
            <person name="Ezra D."/>
            <person name="Gonzalez J."/>
            <person name="Henrissat B."/>
            <person name="Kuo A."/>
            <person name="Liang C."/>
            <person name="Lipzen A."/>
            <person name="Lutzoni F."/>
            <person name="Magnuson J."/>
            <person name="Mondo S."/>
            <person name="Nolan M."/>
            <person name="Ohm R."/>
            <person name="Pangilinan J."/>
            <person name="Park H.-J."/>
            <person name="Ramirez L."/>
            <person name="Alfaro M."/>
            <person name="Sun H."/>
            <person name="Tritt A."/>
            <person name="Yoshinaga Y."/>
            <person name="Zwiers L.-H."/>
            <person name="Turgeon B."/>
            <person name="Goodwin S."/>
            <person name="Spatafora J."/>
            <person name="Crous P."/>
            <person name="Grigoriev I."/>
        </authorList>
    </citation>
    <scope>NUCLEOTIDE SEQUENCE</scope>
    <source>
        <strain evidence="6">CBS 113389</strain>
    </source>
</reference>
<accession>A0A6A6PS20</accession>
<name>A0A6A6PS20_9PEZI</name>
<comment type="subcellular location">
    <subcellularLocation>
        <location evidence="1">Vacuole membrane</location>
        <topology evidence="1">Peripheral membrane protein</topology>
    </subcellularLocation>
</comment>
<dbReference type="SMART" id="SM00320">
    <property type="entry name" value="WD40"/>
    <property type="match status" value="3"/>
</dbReference>
<evidence type="ECO:0000256" key="4">
    <source>
        <dbReference type="ARBA" id="ARBA00025740"/>
    </source>
</evidence>
<evidence type="ECO:0000256" key="3">
    <source>
        <dbReference type="ARBA" id="ARBA00022737"/>
    </source>
</evidence>
<dbReference type="GeneID" id="54474829"/>
<dbReference type="InterPro" id="IPR001680">
    <property type="entry name" value="WD40_rpt"/>
</dbReference>
<feature type="compositionally biased region" description="Basic and acidic residues" evidence="5">
    <location>
        <begin position="141"/>
        <end position="151"/>
    </location>
</feature>
<dbReference type="Proteomes" id="UP000799767">
    <property type="component" value="Unassembled WGS sequence"/>
</dbReference>
<dbReference type="RefSeq" id="XP_033589245.1">
    <property type="nucleotide sequence ID" value="XM_033733827.1"/>
</dbReference>
<dbReference type="PANTHER" id="PTHR11227">
    <property type="entry name" value="WD-REPEAT PROTEIN INTERACTING WITH PHOSPHOINOSIDES WIPI -RELATED"/>
    <property type="match status" value="1"/>
</dbReference>
<gene>
    <name evidence="6" type="ORF">BDY17DRAFT_298961</name>
</gene>
<evidence type="ECO:0000313" key="7">
    <source>
        <dbReference type="Proteomes" id="UP000799767"/>
    </source>
</evidence>
<dbReference type="SUPFAM" id="SSF50978">
    <property type="entry name" value="WD40 repeat-like"/>
    <property type="match status" value="1"/>
</dbReference>
<evidence type="ECO:0000313" key="6">
    <source>
        <dbReference type="EMBL" id="KAF2482675.1"/>
    </source>
</evidence>
<dbReference type="Pfam" id="PF21032">
    <property type="entry name" value="PROPPIN"/>
    <property type="match status" value="1"/>
</dbReference>
<protein>
    <submittedName>
        <fullName evidence="6">WD40-repeat-containing domain protein</fullName>
    </submittedName>
</protein>
<keyword evidence="3" id="KW-0677">Repeat</keyword>
<proteinExistence type="inferred from homology"/>
<dbReference type="AlphaFoldDB" id="A0A6A6PS20"/>
<sequence>MNTRTPIQRSTSAAVLSLSFSASRNRFIAGLSDGIQVFRSDNCLTTSKPRLPKDGGVAIAAALDDRYIAYVAGGRTPGGSPNVVVFWDCLHNVSVTELDFYEPVVGLRLNQRWMVVLLLERAVVFEYQELPAEQRLSPQLDDNHEDARTETGDADPAPWRGPNRVRSIHPTSPNPAGVASLSNDLLVLPAQTTGQVHLVSLTGGSKRVLRAHNTALRTVALSPTGSTLATASEVGTLIRVYETNTLRQTAEFRRGVDKAIIHSMAFSARERWLAVTSDKGTVHVFEVHSAAALPVESSLPASREGKHHRSNYSNSISGALAGQDRNLLSGRSSPSTMTAAHQGSIQEYYGLRPPPPSASPASREPTVTAMSAFKSSALAPRIFKDVRSVANLPFHIGNDPPHWQGGVASSWTTAPDGTRKRVRNPVPALPTDQSGRPPKGIVAFAGKELGRNDDDGAVLYVLGGGIDSRWQMFELVPIDGGKWGLANRGFRKYMTRQFADD</sequence>
<evidence type="ECO:0000256" key="2">
    <source>
        <dbReference type="ARBA" id="ARBA00022574"/>
    </source>
</evidence>
<keyword evidence="7" id="KW-1185">Reference proteome</keyword>
<dbReference type="InterPro" id="IPR048720">
    <property type="entry name" value="PROPPIN"/>
</dbReference>
<dbReference type="OrthoDB" id="1667587at2759"/>
<dbReference type="InterPro" id="IPR036322">
    <property type="entry name" value="WD40_repeat_dom_sf"/>
</dbReference>
<dbReference type="GO" id="GO:0005774">
    <property type="term" value="C:vacuolar membrane"/>
    <property type="evidence" value="ECO:0007669"/>
    <property type="project" value="UniProtKB-SubCell"/>
</dbReference>
<feature type="region of interest" description="Disordered" evidence="5">
    <location>
        <begin position="136"/>
        <end position="162"/>
    </location>
</feature>
<dbReference type="EMBL" id="MU001636">
    <property type="protein sequence ID" value="KAF2482675.1"/>
    <property type="molecule type" value="Genomic_DNA"/>
</dbReference>